<name>A0A0P0XZ40_ORYSJ</name>
<evidence type="ECO:0000313" key="1">
    <source>
        <dbReference type="EMBL" id="BAT12804.1"/>
    </source>
</evidence>
<accession>A0A0P0XZ40</accession>
<dbReference type="Proteomes" id="UP000059680">
    <property type="component" value="Chromosome 11"/>
</dbReference>
<dbReference type="Gramene" id="Os11t0161700-01">
    <property type="protein sequence ID" value="Os11t0161700-01"/>
    <property type="gene ID" value="Os11g0161700"/>
</dbReference>
<dbReference type="EMBL" id="AP014967">
    <property type="protein sequence ID" value="BAT12804.1"/>
    <property type="molecule type" value="Genomic_DNA"/>
</dbReference>
<evidence type="ECO:0000313" key="2">
    <source>
        <dbReference type="Proteomes" id="UP000059680"/>
    </source>
</evidence>
<gene>
    <name evidence="1" type="ordered locus">Os11g0161700</name>
    <name evidence="1" type="ORF">OSNPB_110161700</name>
</gene>
<sequence>MAGEEGGWWCELAAAAEATRFKVNLSAGSSLRYNNITATTQARKMIVQGCSGSCSGCTLLLRRQKDATSQTRGCSYS</sequence>
<protein>
    <submittedName>
        <fullName evidence="1">Os11g0161700 protein</fullName>
    </submittedName>
</protein>
<organism evidence="1 2">
    <name type="scientific">Oryza sativa subsp. japonica</name>
    <name type="common">Rice</name>
    <dbReference type="NCBI Taxonomy" id="39947"/>
    <lineage>
        <taxon>Eukaryota</taxon>
        <taxon>Viridiplantae</taxon>
        <taxon>Streptophyta</taxon>
        <taxon>Embryophyta</taxon>
        <taxon>Tracheophyta</taxon>
        <taxon>Spermatophyta</taxon>
        <taxon>Magnoliopsida</taxon>
        <taxon>Liliopsida</taxon>
        <taxon>Poales</taxon>
        <taxon>Poaceae</taxon>
        <taxon>BOP clade</taxon>
        <taxon>Oryzoideae</taxon>
        <taxon>Oryzeae</taxon>
        <taxon>Oryzinae</taxon>
        <taxon>Oryza</taxon>
        <taxon>Oryza sativa</taxon>
    </lineage>
</organism>
<dbReference type="STRING" id="39947.A0A0P0XZ40"/>
<reference evidence="1 2" key="3">
    <citation type="journal article" date="2013" name="Rice">
        <title>Improvement of the Oryza sativa Nipponbare reference genome using next generation sequence and optical map data.</title>
        <authorList>
            <person name="Kawahara Y."/>
            <person name="de la Bastide M."/>
            <person name="Hamilton J.P."/>
            <person name="Kanamori H."/>
            <person name="McCombie W.R."/>
            <person name="Ouyang S."/>
            <person name="Schwartz D.C."/>
            <person name="Tanaka T."/>
            <person name="Wu J."/>
            <person name="Zhou S."/>
            <person name="Childs K.L."/>
            <person name="Davidson R.M."/>
            <person name="Lin H."/>
            <person name="Quesada-Ocampo L."/>
            <person name="Vaillancourt B."/>
            <person name="Sakai H."/>
            <person name="Lee S.S."/>
            <person name="Kim J."/>
            <person name="Numa H."/>
            <person name="Itoh T."/>
            <person name="Buell C.R."/>
            <person name="Matsumoto T."/>
        </authorList>
    </citation>
    <scope>NUCLEOTIDE SEQUENCE [LARGE SCALE GENOMIC DNA]</scope>
    <source>
        <strain evidence="2">cv. Nipponbare</strain>
    </source>
</reference>
<keyword evidence="2" id="KW-1185">Reference proteome</keyword>
<reference evidence="2" key="1">
    <citation type="journal article" date="2005" name="Nature">
        <title>The map-based sequence of the rice genome.</title>
        <authorList>
            <consortium name="International rice genome sequencing project (IRGSP)"/>
            <person name="Matsumoto T."/>
            <person name="Wu J."/>
            <person name="Kanamori H."/>
            <person name="Katayose Y."/>
            <person name="Fujisawa M."/>
            <person name="Namiki N."/>
            <person name="Mizuno H."/>
            <person name="Yamamoto K."/>
            <person name="Antonio B.A."/>
            <person name="Baba T."/>
            <person name="Sakata K."/>
            <person name="Nagamura Y."/>
            <person name="Aoki H."/>
            <person name="Arikawa K."/>
            <person name="Arita K."/>
            <person name="Bito T."/>
            <person name="Chiden Y."/>
            <person name="Fujitsuka N."/>
            <person name="Fukunaka R."/>
            <person name="Hamada M."/>
            <person name="Harada C."/>
            <person name="Hayashi A."/>
            <person name="Hijishita S."/>
            <person name="Honda M."/>
            <person name="Hosokawa S."/>
            <person name="Ichikawa Y."/>
            <person name="Idonuma A."/>
            <person name="Iijima M."/>
            <person name="Ikeda M."/>
            <person name="Ikeno M."/>
            <person name="Ito K."/>
            <person name="Ito S."/>
            <person name="Ito T."/>
            <person name="Ito Y."/>
            <person name="Ito Y."/>
            <person name="Iwabuchi A."/>
            <person name="Kamiya K."/>
            <person name="Karasawa W."/>
            <person name="Kurita K."/>
            <person name="Katagiri S."/>
            <person name="Kikuta A."/>
            <person name="Kobayashi H."/>
            <person name="Kobayashi N."/>
            <person name="Machita K."/>
            <person name="Maehara T."/>
            <person name="Masukawa M."/>
            <person name="Mizubayashi T."/>
            <person name="Mukai Y."/>
            <person name="Nagasaki H."/>
            <person name="Nagata Y."/>
            <person name="Naito S."/>
            <person name="Nakashima M."/>
            <person name="Nakama Y."/>
            <person name="Nakamichi Y."/>
            <person name="Nakamura M."/>
            <person name="Meguro A."/>
            <person name="Negishi M."/>
            <person name="Ohta I."/>
            <person name="Ohta T."/>
            <person name="Okamoto M."/>
            <person name="Ono N."/>
            <person name="Saji S."/>
            <person name="Sakaguchi M."/>
            <person name="Sakai K."/>
            <person name="Shibata M."/>
            <person name="Shimokawa T."/>
            <person name="Song J."/>
            <person name="Takazaki Y."/>
            <person name="Terasawa K."/>
            <person name="Tsugane M."/>
            <person name="Tsuji K."/>
            <person name="Ueda S."/>
            <person name="Waki K."/>
            <person name="Yamagata H."/>
            <person name="Yamamoto M."/>
            <person name="Yamamoto S."/>
            <person name="Yamane H."/>
            <person name="Yoshiki S."/>
            <person name="Yoshihara R."/>
            <person name="Yukawa K."/>
            <person name="Zhong H."/>
            <person name="Yano M."/>
            <person name="Yuan Q."/>
            <person name="Ouyang S."/>
            <person name="Liu J."/>
            <person name="Jones K.M."/>
            <person name="Gansberger K."/>
            <person name="Moffat K."/>
            <person name="Hill J."/>
            <person name="Bera J."/>
            <person name="Fadrosh D."/>
            <person name="Jin S."/>
            <person name="Johri S."/>
            <person name="Kim M."/>
            <person name="Overton L."/>
            <person name="Reardon M."/>
            <person name="Tsitrin T."/>
            <person name="Vuong H."/>
            <person name="Weaver B."/>
            <person name="Ciecko A."/>
            <person name="Tallon L."/>
            <person name="Jackson J."/>
            <person name="Pai G."/>
            <person name="Aken S.V."/>
            <person name="Utterback T."/>
            <person name="Reidmuller S."/>
            <person name="Feldblyum T."/>
            <person name="Hsiao J."/>
            <person name="Zismann V."/>
            <person name="Iobst S."/>
            <person name="de Vazeille A.R."/>
            <person name="Buell C.R."/>
            <person name="Ying K."/>
            <person name="Li Y."/>
            <person name="Lu T."/>
            <person name="Huang Y."/>
            <person name="Zhao Q."/>
            <person name="Feng Q."/>
            <person name="Zhang L."/>
            <person name="Zhu J."/>
            <person name="Weng Q."/>
            <person name="Mu J."/>
            <person name="Lu Y."/>
            <person name="Fan D."/>
            <person name="Liu Y."/>
            <person name="Guan J."/>
            <person name="Zhang Y."/>
            <person name="Yu S."/>
            <person name="Liu X."/>
            <person name="Zhang Y."/>
            <person name="Hong G."/>
            <person name="Han B."/>
            <person name="Choisne N."/>
            <person name="Demange N."/>
            <person name="Orjeda G."/>
            <person name="Samain S."/>
            <person name="Cattolico L."/>
            <person name="Pelletier E."/>
            <person name="Couloux A."/>
            <person name="Segurens B."/>
            <person name="Wincker P."/>
            <person name="D'Hont A."/>
            <person name="Scarpelli C."/>
            <person name="Weissenbach J."/>
            <person name="Salanoubat M."/>
            <person name="Quetier F."/>
            <person name="Yu Y."/>
            <person name="Kim H.R."/>
            <person name="Rambo T."/>
            <person name="Currie J."/>
            <person name="Collura K."/>
            <person name="Luo M."/>
            <person name="Yang T."/>
            <person name="Ammiraju J.S.S."/>
            <person name="Engler F."/>
            <person name="Soderlund C."/>
            <person name="Wing R.A."/>
            <person name="Palmer L.E."/>
            <person name="de la Bastide M."/>
            <person name="Spiegel L."/>
            <person name="Nascimento L."/>
            <person name="Zutavern T."/>
            <person name="O'Shaughnessy A."/>
            <person name="Dike S."/>
            <person name="Dedhia N."/>
            <person name="Preston R."/>
            <person name="Balija V."/>
            <person name="McCombie W.R."/>
            <person name="Chow T."/>
            <person name="Chen H."/>
            <person name="Chung M."/>
            <person name="Chen C."/>
            <person name="Shaw J."/>
            <person name="Wu H."/>
            <person name="Hsiao K."/>
            <person name="Chao Y."/>
            <person name="Chu M."/>
            <person name="Cheng C."/>
            <person name="Hour A."/>
            <person name="Lee P."/>
            <person name="Lin S."/>
            <person name="Lin Y."/>
            <person name="Liou J."/>
            <person name="Liu S."/>
            <person name="Hsing Y."/>
            <person name="Raghuvanshi S."/>
            <person name="Mohanty A."/>
            <person name="Bharti A.K."/>
            <person name="Gaur A."/>
            <person name="Gupta V."/>
            <person name="Kumar D."/>
            <person name="Ravi V."/>
            <person name="Vij S."/>
            <person name="Kapur A."/>
            <person name="Khurana P."/>
            <person name="Khurana P."/>
            <person name="Khurana J.P."/>
            <person name="Tyagi A.K."/>
            <person name="Gaikwad K."/>
            <person name="Singh A."/>
            <person name="Dalal V."/>
            <person name="Srivastava S."/>
            <person name="Dixit A."/>
            <person name="Pal A.K."/>
            <person name="Ghazi I.A."/>
            <person name="Yadav M."/>
            <person name="Pandit A."/>
            <person name="Bhargava A."/>
            <person name="Sureshbabu K."/>
            <person name="Batra K."/>
            <person name="Sharma T.R."/>
            <person name="Mohapatra T."/>
            <person name="Singh N.K."/>
            <person name="Messing J."/>
            <person name="Nelson A.B."/>
            <person name="Fuks G."/>
            <person name="Kavchok S."/>
            <person name="Keizer G."/>
            <person name="Linton E."/>
            <person name="Llaca V."/>
            <person name="Song R."/>
            <person name="Tanyolac B."/>
            <person name="Young S."/>
            <person name="Ho-Il K."/>
            <person name="Hahn J.H."/>
            <person name="Sangsakoo G."/>
            <person name="Vanavichit A."/>
            <person name="de Mattos Luiz.A.T."/>
            <person name="Zimmer P.D."/>
            <person name="Malone G."/>
            <person name="Dellagostin O."/>
            <person name="de Oliveira A.C."/>
            <person name="Bevan M."/>
            <person name="Bancroft I."/>
            <person name="Minx P."/>
            <person name="Cordum H."/>
            <person name="Wilson R."/>
            <person name="Cheng Z."/>
            <person name="Jin W."/>
            <person name="Jiang J."/>
            <person name="Leong S.A."/>
            <person name="Iwama H."/>
            <person name="Gojobori T."/>
            <person name="Itoh T."/>
            <person name="Niimura Y."/>
            <person name="Fujii Y."/>
            <person name="Habara T."/>
            <person name="Sakai H."/>
            <person name="Sato Y."/>
            <person name="Wilson G."/>
            <person name="Kumar K."/>
            <person name="McCouch S."/>
            <person name="Juretic N."/>
            <person name="Hoen D."/>
            <person name="Wright S."/>
            <person name="Bruskiewich R."/>
            <person name="Bureau T."/>
            <person name="Miyao A."/>
            <person name="Hirochika H."/>
            <person name="Nishikawa T."/>
            <person name="Kadowaki K."/>
            <person name="Sugiura M."/>
            <person name="Burr B."/>
            <person name="Sasaki T."/>
        </authorList>
    </citation>
    <scope>NUCLEOTIDE SEQUENCE [LARGE SCALE GENOMIC DNA]</scope>
    <source>
        <strain evidence="2">cv. Nipponbare</strain>
    </source>
</reference>
<reference evidence="1 2" key="2">
    <citation type="journal article" date="2013" name="Plant Cell Physiol.">
        <title>Rice Annotation Project Database (RAP-DB): an integrative and interactive database for rice genomics.</title>
        <authorList>
            <person name="Sakai H."/>
            <person name="Lee S.S."/>
            <person name="Tanaka T."/>
            <person name="Numa H."/>
            <person name="Kim J."/>
            <person name="Kawahara Y."/>
            <person name="Wakimoto H."/>
            <person name="Yang C.C."/>
            <person name="Iwamoto M."/>
            <person name="Abe T."/>
            <person name="Yamada Y."/>
            <person name="Muto A."/>
            <person name="Inokuchi H."/>
            <person name="Ikemura T."/>
            <person name="Matsumoto T."/>
            <person name="Sasaki T."/>
            <person name="Itoh T."/>
        </authorList>
    </citation>
    <scope>NUCLEOTIDE SEQUENCE [LARGE SCALE GENOMIC DNA]</scope>
    <source>
        <strain evidence="2">cv. Nipponbare</strain>
    </source>
</reference>
<proteinExistence type="predicted"/>
<dbReference type="AlphaFoldDB" id="A0A0P0XZ40"/>
<dbReference type="InParanoid" id="A0A0P0XZ40"/>
<dbReference type="PaxDb" id="39947-A0A0P0XZ40"/>